<keyword evidence="1" id="KW-0489">Methyltransferase</keyword>
<dbReference type="Proteomes" id="UP000295554">
    <property type="component" value="Unassembled WGS sequence"/>
</dbReference>
<dbReference type="SUPFAM" id="SSF53335">
    <property type="entry name" value="S-adenosyl-L-methionine-dependent methyltransferases"/>
    <property type="match status" value="1"/>
</dbReference>
<dbReference type="Gene3D" id="3.40.50.150">
    <property type="entry name" value="Vaccinia Virus protein VP39"/>
    <property type="match status" value="1"/>
</dbReference>
<proteinExistence type="predicted"/>
<reference evidence="1 2" key="1">
    <citation type="submission" date="2019-03" db="EMBL/GenBank/DDBJ databases">
        <title>Seongchinamella monodicae gen. nov., sp. nov., a novel member of the Gammaproteobacteria isolated from a tidal mudflat of beach.</title>
        <authorList>
            <person name="Yang H.G."/>
            <person name="Kang J.W."/>
            <person name="Lee S.D."/>
        </authorList>
    </citation>
    <scope>NUCLEOTIDE SEQUENCE [LARGE SCALE GENOMIC DNA]</scope>
    <source>
        <strain evidence="1 2">GH4-78</strain>
    </source>
</reference>
<dbReference type="GO" id="GO:0032259">
    <property type="term" value="P:methylation"/>
    <property type="evidence" value="ECO:0007669"/>
    <property type="project" value="UniProtKB-KW"/>
</dbReference>
<evidence type="ECO:0000313" key="2">
    <source>
        <dbReference type="Proteomes" id="UP000295554"/>
    </source>
</evidence>
<organism evidence="1 2">
    <name type="scientific">Seongchinamella unica</name>
    <dbReference type="NCBI Taxonomy" id="2547392"/>
    <lineage>
        <taxon>Bacteria</taxon>
        <taxon>Pseudomonadati</taxon>
        <taxon>Pseudomonadota</taxon>
        <taxon>Gammaproteobacteria</taxon>
        <taxon>Cellvibrionales</taxon>
        <taxon>Halieaceae</taxon>
        <taxon>Seongchinamella</taxon>
    </lineage>
</organism>
<dbReference type="AlphaFoldDB" id="A0A4R5LWL4"/>
<protein>
    <submittedName>
        <fullName evidence="1">Methyltransferase domain-containing protein</fullName>
    </submittedName>
</protein>
<sequence>MRLRYQTVEFGNLDIHLCSLRDTQQFGDDEGRAEAAGVPEAHWSLFGVLWASGQVLANVMLDFDVAGKRILELGCGTALASLLLNKQQQDITATDYHPDVESLLERNACLNGDPSIPFQQAAWEDGVSVMGRFDLIIGSDVLYEDESVQLLVEFIEAHAEPSCEVVIVDPGRGRVGRFNRQMAAYGFSCEQQQVTGNAQIGEAYRGRILRYQRS</sequence>
<evidence type="ECO:0000313" key="1">
    <source>
        <dbReference type="EMBL" id="TDG15831.1"/>
    </source>
</evidence>
<gene>
    <name evidence="1" type="ORF">E2F43_06285</name>
</gene>
<dbReference type="EMBL" id="SMSE01000001">
    <property type="protein sequence ID" value="TDG15831.1"/>
    <property type="molecule type" value="Genomic_DNA"/>
</dbReference>
<dbReference type="PANTHER" id="PTHR14614">
    <property type="entry name" value="HEPATOCELLULAR CARCINOMA-ASSOCIATED ANTIGEN"/>
    <property type="match status" value="1"/>
</dbReference>
<comment type="caution">
    <text evidence="1">The sequence shown here is derived from an EMBL/GenBank/DDBJ whole genome shotgun (WGS) entry which is preliminary data.</text>
</comment>
<dbReference type="OrthoDB" id="264333at2"/>
<dbReference type="InterPro" id="IPR029063">
    <property type="entry name" value="SAM-dependent_MTases_sf"/>
</dbReference>
<dbReference type="InterPro" id="IPR019410">
    <property type="entry name" value="Methyltransf_16"/>
</dbReference>
<accession>A0A4R5LWL4</accession>
<dbReference type="GO" id="GO:0008168">
    <property type="term" value="F:methyltransferase activity"/>
    <property type="evidence" value="ECO:0007669"/>
    <property type="project" value="UniProtKB-KW"/>
</dbReference>
<dbReference type="Pfam" id="PF10294">
    <property type="entry name" value="Methyltransf_16"/>
    <property type="match status" value="1"/>
</dbReference>
<dbReference type="CDD" id="cd02440">
    <property type="entry name" value="AdoMet_MTases"/>
    <property type="match status" value="1"/>
</dbReference>
<dbReference type="RefSeq" id="WP_133210669.1">
    <property type="nucleotide sequence ID" value="NZ_SMSE01000001.1"/>
</dbReference>
<keyword evidence="2" id="KW-1185">Reference proteome</keyword>
<keyword evidence="1" id="KW-0808">Transferase</keyword>
<name>A0A4R5LWL4_9GAMM</name>